<feature type="domain" description="POPDC1-3" evidence="8">
    <location>
        <begin position="221"/>
        <end position="442"/>
    </location>
</feature>
<dbReference type="SUPFAM" id="SSF51206">
    <property type="entry name" value="cAMP-binding domain-like"/>
    <property type="match status" value="1"/>
</dbReference>
<feature type="transmembrane region" description="Helical" evidence="7">
    <location>
        <begin position="272"/>
        <end position="292"/>
    </location>
</feature>
<evidence type="ECO:0000256" key="6">
    <source>
        <dbReference type="SAM" id="MobiDB-lite"/>
    </source>
</evidence>
<comment type="similarity">
    <text evidence="2">Belongs to the popeye family.</text>
</comment>
<sequence>HPNRSNCECSDDGANANAYSASTRLVIHRRRRRQPNFKLELLQRAMLLLGWTLALGLVETTNPLSVVHHPQQQQQQHPVPQPSGLGSPEGLIIEDSPIAPSSQYIVQKDIWNGGGASSNHHSHHHSSSQPHQSPHPSSSSSSSSSPNGSGPSSSDSDPSDVPHRSPLIPGTRSNETFRSHGSGSGGGGSSGSSGGGLANFFGFGPGTEWTLMDCFSLRRTHHLYYQLGSGLFFLAFLAPNAPFGMLWLRCMVIAGSVLLIIWGWQVECTLDAVVWASLFLIINAIYVGALLCKLRPVKFEKEIEAVYVALFKPLRVSRHQFKKVLNCMKLVRSLKYQEIYAQEKVTKVDSLSLVLSGKLVVSQNQKALHIVFPHQFLDSPEWFGVSTDDYFQVSIMAMEESRVLIWHRDKLKLSIMAEPFLQAVFDHILGRDVVKKLMQVSETMAQSNGYISSGYGEDAEDKPMLVMKNSKSSDNGGHGITALINRQLQDESVPLLQSPSNPTPLMSLHMRLLHSVENKF</sequence>
<evidence type="ECO:0000256" key="3">
    <source>
        <dbReference type="ARBA" id="ARBA00022692"/>
    </source>
</evidence>
<dbReference type="GO" id="GO:0007507">
    <property type="term" value="P:heart development"/>
    <property type="evidence" value="ECO:0007669"/>
    <property type="project" value="TreeGrafter"/>
</dbReference>
<dbReference type="GO" id="GO:0030552">
    <property type="term" value="F:cAMP binding"/>
    <property type="evidence" value="ECO:0007669"/>
    <property type="project" value="TreeGrafter"/>
</dbReference>
<dbReference type="VEuPathDB" id="VectorBase:AALF016232"/>
<dbReference type="PANTHER" id="PTHR12101">
    <property type="entry name" value="POPEYE DOMAIN CONTAINING PROTEIN"/>
    <property type="match status" value="1"/>
</dbReference>
<feature type="transmembrane region" description="Helical" evidence="7">
    <location>
        <begin position="246"/>
        <end position="266"/>
    </location>
</feature>
<dbReference type="GO" id="GO:0042391">
    <property type="term" value="P:regulation of membrane potential"/>
    <property type="evidence" value="ECO:0007669"/>
    <property type="project" value="TreeGrafter"/>
</dbReference>
<keyword evidence="4 7" id="KW-1133">Transmembrane helix</keyword>
<feature type="non-terminal residue" evidence="9">
    <location>
        <position position="520"/>
    </location>
</feature>
<dbReference type="GO" id="GO:0042383">
    <property type="term" value="C:sarcolemma"/>
    <property type="evidence" value="ECO:0007669"/>
    <property type="project" value="TreeGrafter"/>
</dbReference>
<feature type="compositionally biased region" description="Low complexity" evidence="6">
    <location>
        <begin position="67"/>
        <end position="78"/>
    </location>
</feature>
<feature type="compositionally biased region" description="Low complexity" evidence="6">
    <location>
        <begin position="127"/>
        <end position="156"/>
    </location>
</feature>
<feature type="region of interest" description="Disordered" evidence="6">
    <location>
        <begin position="67"/>
        <end position="95"/>
    </location>
</feature>
<evidence type="ECO:0000259" key="8">
    <source>
        <dbReference type="Pfam" id="PF04831"/>
    </source>
</evidence>
<feature type="transmembrane region" description="Helical" evidence="7">
    <location>
        <begin position="223"/>
        <end position="239"/>
    </location>
</feature>
<dbReference type="PANTHER" id="PTHR12101:SF1">
    <property type="entry name" value="BVES"/>
    <property type="match status" value="1"/>
</dbReference>
<dbReference type="VEuPathDB" id="VectorBase:AALC636_036983"/>
<accession>A0A023EW75</accession>
<protein>
    <submittedName>
        <fullName evidence="9">Putative blood vessel epicardial substance</fullName>
    </submittedName>
</protein>
<dbReference type="InterPro" id="IPR006916">
    <property type="entry name" value="POPDC1-3"/>
</dbReference>
<feature type="non-terminal residue" evidence="9">
    <location>
        <position position="1"/>
    </location>
</feature>
<dbReference type="InterPro" id="IPR055272">
    <property type="entry name" value="POPDC1-3_dom"/>
</dbReference>
<organism evidence="9">
    <name type="scientific">Aedes albopictus</name>
    <name type="common">Asian tiger mosquito</name>
    <name type="synonym">Stegomyia albopicta</name>
    <dbReference type="NCBI Taxonomy" id="7160"/>
    <lineage>
        <taxon>Eukaryota</taxon>
        <taxon>Metazoa</taxon>
        <taxon>Ecdysozoa</taxon>
        <taxon>Arthropoda</taxon>
        <taxon>Hexapoda</taxon>
        <taxon>Insecta</taxon>
        <taxon>Pterygota</taxon>
        <taxon>Neoptera</taxon>
        <taxon>Endopterygota</taxon>
        <taxon>Diptera</taxon>
        <taxon>Nematocera</taxon>
        <taxon>Culicoidea</taxon>
        <taxon>Culicidae</taxon>
        <taxon>Culicinae</taxon>
        <taxon>Aedini</taxon>
        <taxon>Aedes</taxon>
        <taxon>Stegomyia</taxon>
    </lineage>
</organism>
<evidence type="ECO:0000256" key="7">
    <source>
        <dbReference type="SAM" id="Phobius"/>
    </source>
</evidence>
<evidence type="ECO:0000256" key="1">
    <source>
        <dbReference type="ARBA" id="ARBA00004141"/>
    </source>
</evidence>
<evidence type="ECO:0000313" key="9">
    <source>
        <dbReference type="EMBL" id="JAC12624.1"/>
    </source>
</evidence>
<reference evidence="9" key="1">
    <citation type="journal article" date="2014" name="PLoS Negl. Trop. Dis.">
        <title>Identification and characterization of seminal fluid proteins in the Asian tiger mosquito, Aedes albopictus.</title>
        <authorList>
            <person name="Boes K.E."/>
            <person name="Ribeiro J.M."/>
            <person name="Wong A."/>
            <person name="Harrington L.C."/>
            <person name="Wolfner M.F."/>
            <person name="Sirot L.K."/>
        </authorList>
    </citation>
    <scope>NUCLEOTIDE SEQUENCE</scope>
    <source>
        <tissue evidence="9">Reproductive organs</tissue>
    </source>
</reference>
<dbReference type="GO" id="GO:0051146">
    <property type="term" value="P:striated muscle cell differentiation"/>
    <property type="evidence" value="ECO:0007669"/>
    <property type="project" value="TreeGrafter"/>
</dbReference>
<evidence type="ECO:0000256" key="4">
    <source>
        <dbReference type="ARBA" id="ARBA00022989"/>
    </source>
</evidence>
<keyword evidence="5 7" id="KW-0472">Membrane</keyword>
<dbReference type="InterPro" id="IPR018490">
    <property type="entry name" value="cNMP-bd_dom_sf"/>
</dbReference>
<proteinExistence type="evidence at transcript level"/>
<dbReference type="InterPro" id="IPR014710">
    <property type="entry name" value="RmlC-like_jellyroll"/>
</dbReference>
<dbReference type="AlphaFoldDB" id="A0A023EW75"/>
<evidence type="ECO:0000256" key="5">
    <source>
        <dbReference type="ARBA" id="ARBA00023136"/>
    </source>
</evidence>
<name>A0A023EW75_AEDAL</name>
<comment type="subcellular location">
    <subcellularLocation>
        <location evidence="1">Membrane</location>
        <topology evidence="1">Multi-pass membrane protein</topology>
    </subcellularLocation>
</comment>
<feature type="region of interest" description="Disordered" evidence="6">
    <location>
        <begin position="111"/>
        <end position="191"/>
    </location>
</feature>
<evidence type="ECO:0000256" key="2">
    <source>
        <dbReference type="ARBA" id="ARBA00007146"/>
    </source>
</evidence>
<dbReference type="Pfam" id="PF04831">
    <property type="entry name" value="POPDC1-3"/>
    <property type="match status" value="1"/>
</dbReference>
<feature type="compositionally biased region" description="Gly residues" evidence="6">
    <location>
        <begin position="182"/>
        <end position="191"/>
    </location>
</feature>
<dbReference type="VEuPathDB" id="VectorBase:AALFPA_059188"/>
<dbReference type="EMBL" id="GAPW01000974">
    <property type="protein sequence ID" value="JAC12624.1"/>
    <property type="molecule type" value="mRNA"/>
</dbReference>
<dbReference type="Gene3D" id="2.60.120.10">
    <property type="entry name" value="Jelly Rolls"/>
    <property type="match status" value="1"/>
</dbReference>
<keyword evidence="3 7" id="KW-0812">Transmembrane</keyword>